<feature type="coiled-coil region" evidence="3">
    <location>
        <begin position="737"/>
        <end position="801"/>
    </location>
</feature>
<dbReference type="GeneID" id="113514123"/>
<dbReference type="PANTHER" id="PTHR23270">
    <property type="entry name" value="PROGRAMMED CELL DEATH PROTEIN 11 PRE-RRNA PROCESSING PROTEIN RRP5"/>
    <property type="match status" value="1"/>
</dbReference>
<feature type="domain" description="S1 motif" evidence="5">
    <location>
        <begin position="434"/>
        <end position="512"/>
    </location>
</feature>
<dbReference type="SUPFAM" id="SSF48452">
    <property type="entry name" value="TPR-like"/>
    <property type="match status" value="2"/>
</dbReference>
<dbReference type="SUPFAM" id="SSF50249">
    <property type="entry name" value="Nucleic acid-binding proteins"/>
    <property type="match status" value="4"/>
</dbReference>
<evidence type="ECO:0000256" key="1">
    <source>
        <dbReference type="ARBA" id="ARBA00004604"/>
    </source>
</evidence>
<feature type="compositionally biased region" description="Acidic residues" evidence="4">
    <location>
        <begin position="877"/>
        <end position="890"/>
    </location>
</feature>
<dbReference type="Pfam" id="PF14559">
    <property type="entry name" value="TPR_19"/>
    <property type="match status" value="1"/>
</dbReference>
<dbReference type="Gene3D" id="2.40.50.140">
    <property type="entry name" value="Nucleic acid-binding proteins"/>
    <property type="match status" value="4"/>
</dbReference>
<evidence type="ECO:0000256" key="3">
    <source>
        <dbReference type="SAM" id="Coils"/>
    </source>
</evidence>
<evidence type="ECO:0000313" key="6">
    <source>
        <dbReference type="Proteomes" id="UP001652740"/>
    </source>
</evidence>
<dbReference type="InterPro" id="IPR003107">
    <property type="entry name" value="HAT"/>
</dbReference>
<reference evidence="7" key="1">
    <citation type="submission" date="2025-08" db="UniProtKB">
        <authorList>
            <consortium name="RefSeq"/>
        </authorList>
    </citation>
    <scope>IDENTIFICATION</scope>
    <source>
        <tissue evidence="7">Whole larvae</tissue>
    </source>
</reference>
<dbReference type="InterPro" id="IPR057302">
    <property type="entry name" value="Rrp5_S1"/>
</dbReference>
<feature type="region of interest" description="Disordered" evidence="4">
    <location>
        <begin position="859"/>
        <end position="900"/>
    </location>
</feature>
<evidence type="ECO:0000313" key="7">
    <source>
        <dbReference type="RefSeq" id="XP_052756608.1"/>
    </source>
</evidence>
<feature type="region of interest" description="Disordered" evidence="4">
    <location>
        <begin position="598"/>
        <end position="696"/>
    </location>
</feature>
<feature type="compositionally biased region" description="Basic and acidic residues" evidence="4">
    <location>
        <begin position="803"/>
        <end position="826"/>
    </location>
</feature>
<name>A0ABM3MZK1_GALME</name>
<dbReference type="InterPro" id="IPR003029">
    <property type="entry name" value="S1_domain"/>
</dbReference>
<dbReference type="Gene3D" id="1.25.40.10">
    <property type="entry name" value="Tetratricopeptide repeat domain"/>
    <property type="match status" value="1"/>
</dbReference>
<keyword evidence="3" id="KW-0175">Coiled coil</keyword>
<keyword evidence="6" id="KW-1185">Reference proteome</keyword>
<feature type="region of interest" description="Disordered" evidence="4">
    <location>
        <begin position="30"/>
        <end position="51"/>
    </location>
</feature>
<dbReference type="Proteomes" id="UP001652740">
    <property type="component" value="Unplaced"/>
</dbReference>
<feature type="compositionally biased region" description="Polar residues" evidence="4">
    <location>
        <begin position="867"/>
        <end position="876"/>
    </location>
</feature>
<dbReference type="RefSeq" id="XP_052756608.1">
    <property type="nucleotide sequence ID" value="XM_052900648.1"/>
</dbReference>
<comment type="subcellular location">
    <subcellularLocation>
        <location evidence="1">Nucleus</location>
        <location evidence="1">Nucleolus</location>
    </subcellularLocation>
</comment>
<dbReference type="InterPro" id="IPR011990">
    <property type="entry name" value="TPR-like_helical_dom_sf"/>
</dbReference>
<dbReference type="InterPro" id="IPR045209">
    <property type="entry name" value="Rrp5"/>
</dbReference>
<keyword evidence="2" id="KW-0698">rRNA processing</keyword>
<dbReference type="SMART" id="SM00316">
    <property type="entry name" value="S1"/>
    <property type="match status" value="5"/>
</dbReference>
<feature type="coiled-coil region" evidence="3">
    <location>
        <begin position="903"/>
        <end position="930"/>
    </location>
</feature>
<evidence type="ECO:0000256" key="2">
    <source>
        <dbReference type="ARBA" id="ARBA00022552"/>
    </source>
</evidence>
<evidence type="ECO:0000259" key="5">
    <source>
        <dbReference type="PROSITE" id="PS50126"/>
    </source>
</evidence>
<dbReference type="Pfam" id="PF23459">
    <property type="entry name" value="S1_RRP5"/>
    <property type="match status" value="1"/>
</dbReference>
<feature type="domain" description="S1 motif" evidence="5">
    <location>
        <begin position="532"/>
        <end position="600"/>
    </location>
</feature>
<feature type="compositionally biased region" description="Basic and acidic residues" evidence="4">
    <location>
        <begin position="670"/>
        <end position="685"/>
    </location>
</feature>
<feature type="compositionally biased region" description="Basic and acidic residues" evidence="4">
    <location>
        <begin position="652"/>
        <end position="663"/>
    </location>
</feature>
<feature type="region of interest" description="Disordered" evidence="4">
    <location>
        <begin position="803"/>
        <end position="841"/>
    </location>
</feature>
<organism evidence="6 7">
    <name type="scientific">Galleria mellonella</name>
    <name type="common">Greater wax moth</name>
    <dbReference type="NCBI Taxonomy" id="7137"/>
    <lineage>
        <taxon>Eukaryota</taxon>
        <taxon>Metazoa</taxon>
        <taxon>Ecdysozoa</taxon>
        <taxon>Arthropoda</taxon>
        <taxon>Hexapoda</taxon>
        <taxon>Insecta</taxon>
        <taxon>Pterygota</taxon>
        <taxon>Neoptera</taxon>
        <taxon>Endopterygota</taxon>
        <taxon>Lepidoptera</taxon>
        <taxon>Glossata</taxon>
        <taxon>Ditrysia</taxon>
        <taxon>Pyraloidea</taxon>
        <taxon>Pyralidae</taxon>
        <taxon>Galleriinae</taxon>
        <taxon>Galleria</taxon>
    </lineage>
</organism>
<dbReference type="InterPro" id="IPR012340">
    <property type="entry name" value="NA-bd_OB-fold"/>
</dbReference>
<feature type="domain" description="S1 motif" evidence="5">
    <location>
        <begin position="78"/>
        <end position="173"/>
    </location>
</feature>
<dbReference type="PROSITE" id="PS50126">
    <property type="entry name" value="S1"/>
    <property type="match status" value="3"/>
</dbReference>
<dbReference type="PANTHER" id="PTHR23270:SF10">
    <property type="entry name" value="PROTEIN RRP5 HOMOLOG"/>
    <property type="match status" value="1"/>
</dbReference>
<accession>A0ABM3MZK1</accession>
<proteinExistence type="predicted"/>
<gene>
    <name evidence="7" type="primary">LOC113514123</name>
</gene>
<evidence type="ECO:0000256" key="4">
    <source>
        <dbReference type="SAM" id="MobiDB-lite"/>
    </source>
</evidence>
<sequence length="1196" mass="136132">MADTEEYFPRGGKKPTVTYFKQSGNFLGAAEKGERKKKKPKKNTDADDGYLSDEAAKDFDQSYKNCSSRLTYKTIKQGVLILGRVSQVHETKVTVALPGKMTGTVMACHISEPYNKQLEAYVNDQIDKIRELVEMFRPGQYVMLKVLETEKLMLSMMPQHINSGRSHSDLSKGDLLQAAVVSVEDHGYVMDLGIPNTRPFLPKKHINPEVQLDVGVLAWCCIKSVTISPDNSIVKLSNELSAIQRCTPRPRAALQLLPATPLDFTVQKPLDNGIEGHVLEDTVAYIQRDQVDKVKGKKPALGQKIRARVLYVMPIRKTPFLTMKDIFATTYPNLEEEQILKEGEIVEEAQVIKIMGRSVHFKLGRGCVGAMSLKSIDVDENLSDEDVVAKSYPVGSSHKVRVVSYNLCDYSYTVSDQRSLLSEKYFSLQQLSVGELVRGSVARVADDHVLLSVGRLTGYVPCTHLSDAGMFIDPKKASTSKLPKKKFKEGQELNARVLLLDLEQRKLLLTLKPSLLAPDLSVLKSYEEAEVGKTYTGCIRVIRDYILVTFFNNVTALVPRHYVTKEPIDNLADAFHVGQIVKCTIIRVSAEDKKMTGSFVTAPFTPGQAREKKEKRKIQEEEDVTDEVPNKKRKSTDDQIELAEVKKKKKKPEQNAKEVVKEQKQKKKDKGKESGNESASDHIETDVNDEDGNDTETNANYELEVTFNNQEHELMDLSNCNDEKKCKKRTVSLLKLIKARDKRIQRIEEKIANIEKKGLNAKNKVYHTAMHADILLVQERKNKLLESLKCVQERLKEFKKNDAVEQNKKVDGKKADNKTNSDDNKEKKKRKKKKEVKEDKKQKYTELQVVGNLEPVLESPSAKDFWSTPTTNVTNEVQEDEDLSSSDDEQKEQPKKKRKKLTVAEKLAKVREEEERVREMERRAIESEAQPRSSDQFERALLASPDCSQLWIAYMAFHLQATEIEKARAVGRKALSTISFREEREKLNVWIAMLNLEHRFGTQESQQKTLEDALQMNEPFTVHSKLLDIYVETSKQQELVSLVDLMMRKYKRQPDAYTQAGGACFKLGLVDKARQVMQKAIGVLEKKEHVSVLVQFALLERSSGSRERAEALFEQVLAVYPQRVDVVSAYVDMLLKGGDVDQARQVMDRMTSQKIPARKMKTLYKKWIEVEEKIGDQEQIDRIRQRAMEYIEKAQF</sequence>
<protein>
    <submittedName>
        <fullName evidence="7">Protein RRP5 homolog</fullName>
    </submittedName>
</protein>
<dbReference type="SMART" id="SM00386">
    <property type="entry name" value="HAT"/>
    <property type="match status" value="5"/>
</dbReference>